<proteinExistence type="predicted"/>
<gene>
    <name evidence="1" type="ORF">BpHYR1_015195</name>
</gene>
<sequence length="69" mass="8366">MQKLNLWKLLTKELKFLFSTIVTCRYFRHYFIKMKTNFSIVEMTNDDCKSIHKLDEINQKSMKKISKTS</sequence>
<protein>
    <submittedName>
        <fullName evidence="1">Uncharacterized protein</fullName>
    </submittedName>
</protein>
<name>A0A3M7QK28_BRAPC</name>
<evidence type="ECO:0000313" key="2">
    <source>
        <dbReference type="Proteomes" id="UP000276133"/>
    </source>
</evidence>
<dbReference type="Proteomes" id="UP000276133">
    <property type="component" value="Unassembled WGS sequence"/>
</dbReference>
<dbReference type="AlphaFoldDB" id="A0A3M7QK28"/>
<organism evidence="1 2">
    <name type="scientific">Brachionus plicatilis</name>
    <name type="common">Marine rotifer</name>
    <name type="synonym">Brachionus muelleri</name>
    <dbReference type="NCBI Taxonomy" id="10195"/>
    <lineage>
        <taxon>Eukaryota</taxon>
        <taxon>Metazoa</taxon>
        <taxon>Spiralia</taxon>
        <taxon>Gnathifera</taxon>
        <taxon>Rotifera</taxon>
        <taxon>Eurotatoria</taxon>
        <taxon>Monogononta</taxon>
        <taxon>Pseudotrocha</taxon>
        <taxon>Ploima</taxon>
        <taxon>Brachionidae</taxon>
        <taxon>Brachionus</taxon>
    </lineage>
</organism>
<dbReference type="EMBL" id="REGN01005902">
    <property type="protein sequence ID" value="RNA11639.1"/>
    <property type="molecule type" value="Genomic_DNA"/>
</dbReference>
<evidence type="ECO:0000313" key="1">
    <source>
        <dbReference type="EMBL" id="RNA11639.1"/>
    </source>
</evidence>
<comment type="caution">
    <text evidence="1">The sequence shown here is derived from an EMBL/GenBank/DDBJ whole genome shotgun (WGS) entry which is preliminary data.</text>
</comment>
<reference evidence="1 2" key="1">
    <citation type="journal article" date="2018" name="Sci. Rep.">
        <title>Genomic signatures of local adaptation to the degree of environmental predictability in rotifers.</title>
        <authorList>
            <person name="Franch-Gras L."/>
            <person name="Hahn C."/>
            <person name="Garcia-Roger E.M."/>
            <person name="Carmona M.J."/>
            <person name="Serra M."/>
            <person name="Gomez A."/>
        </authorList>
    </citation>
    <scope>NUCLEOTIDE SEQUENCE [LARGE SCALE GENOMIC DNA]</scope>
    <source>
        <strain evidence="1">HYR1</strain>
    </source>
</reference>
<keyword evidence="2" id="KW-1185">Reference proteome</keyword>
<accession>A0A3M7QK28</accession>